<dbReference type="Proteomes" id="UP000798046">
    <property type="component" value="Unassembled WGS sequence"/>
</dbReference>
<keyword evidence="14" id="KW-1185">Reference proteome</keyword>
<comment type="function">
    <text evidence="10">Protein O-mannosyltransferase that catalyzes the transfer of a single mannose residue from a polyprenol phospho-mannosyl lipidic donor to the hydroxyl group of selected serine and threonine residues in acceptor proteins.</text>
</comment>
<sequence length="836" mass="91361">MPKYLYRYGPRLFYWACCYSRRVEKMSGLLRAFLTTLLLLMTSPLLFAGEPQSPGGSLSAHQWTKYDWNAGSGRNGAARFEIERGQDGVQLQIVASAPNDARFVHEVAVEPQTLYRFACRARGEHIGSGARGAGISVSGILEGSPDIKGSSTEWQTLEFYGRTGPDQHKLFVTVGIGGYGSLNSGTARFRDVTVEKVGNPPAGITIASLQPPASSASHGGTGGAVIAALGCFGVLLVAAGVILGRRSQDAGERVPDIPATSAAPRERLGRRDVAVMAALTLVCLSVSLINLGGHVAPETGWQAAKAGESATIELGREVELSRIYYYCGINDRSGDGSRFTFAVRNPAGVFVDVTTFTKDNSGVWKFSEVAARTSAVRLTADTSGGRLNEIALIEKGSRAPLAGLRIARKNVSAADQGKVENLIDEQSSFEYAPSFTTGFYFDEIYHARSAWEMLHRIEPYETTHPPLGKLLIASGIALFGMNPFGWRIVGTLFGVALVPLMYLFGLKLFRNRFYAFSSAFLLTVEFMRFAQSRVAVIDVYGVFFILVMYYVILDLFPEGGERPRRDVNLTLLLAGVAFGIGAACKWIALYAGCGVALLVVLRTATELRQRDFPAVWGATGFLLRRFAVCLVAFGVVPALIYLLAYVPYLALPGPGHDLIDVFRLQAHMLNYHRTLQATHPFSSPWWSWPLDLRPMWMYTGEGLPAGTVSTIASFGNPAIFWLGMPCVVSAAFFAVKRRDPRMGAVLAALLFQYLPWVGINRLAFIYHFFSTIPFMILCIVATVRSLEAGHPRFRAATWGYLGIAAGLFIIFYPVLSGLQVPQAYVAALRWLPTWLF</sequence>
<comment type="subcellular location">
    <subcellularLocation>
        <location evidence="10">Cell membrane</location>
    </subcellularLocation>
    <subcellularLocation>
        <location evidence="1">Endomembrane system</location>
        <topology evidence="1">Multi-pass membrane protein</topology>
    </subcellularLocation>
</comment>
<evidence type="ECO:0000256" key="6">
    <source>
        <dbReference type="ARBA" id="ARBA00022692"/>
    </source>
</evidence>
<name>A0ABQ6TQ13_9BACT</name>
<dbReference type="EC" id="2.4.1.-" evidence="10"/>
<evidence type="ECO:0000256" key="10">
    <source>
        <dbReference type="RuleBase" id="RU367007"/>
    </source>
</evidence>
<dbReference type="InterPro" id="IPR027005">
    <property type="entry name" value="PMT-like"/>
</dbReference>
<evidence type="ECO:0000256" key="7">
    <source>
        <dbReference type="ARBA" id="ARBA00022989"/>
    </source>
</evidence>
<evidence type="ECO:0000313" key="13">
    <source>
        <dbReference type="EMBL" id="KAB0670442.1"/>
    </source>
</evidence>
<feature type="transmembrane region" description="Helical" evidence="10">
    <location>
        <begin position="222"/>
        <end position="243"/>
    </location>
</feature>
<dbReference type="EMBL" id="VZRA01000002">
    <property type="protein sequence ID" value="KAB0670442.1"/>
    <property type="molecule type" value="Genomic_DNA"/>
</dbReference>
<keyword evidence="10" id="KW-1003">Cell membrane</keyword>
<reference evidence="13 14" key="1">
    <citation type="journal article" date="2020" name="Microorganisms">
        <title>Description of Three Novel Members in the Family Geobacteraceae, Oryzomonas japonicum gen. nov., sp. nov., Oryzomonas sagensis sp. nov., and Oryzomonas ruber sp. nov.</title>
        <authorList>
            <person name="Xu Z."/>
            <person name="Masuda Y."/>
            <person name="Hayakawa C."/>
            <person name="Ushijima N."/>
            <person name="Kawano K."/>
            <person name="Shiratori Y."/>
            <person name="Senoo K."/>
            <person name="Itoh H."/>
        </authorList>
    </citation>
    <scope>NUCLEOTIDE SEQUENCE [LARGE SCALE GENOMIC DNA]</scope>
    <source>
        <strain evidence="13 14">Red100</strain>
    </source>
</reference>
<dbReference type="PANTHER" id="PTHR10050">
    <property type="entry name" value="DOLICHYL-PHOSPHATE-MANNOSE--PROTEIN MANNOSYLTRANSFERASE"/>
    <property type="match status" value="1"/>
</dbReference>
<keyword evidence="7 10" id="KW-1133">Transmembrane helix</keyword>
<feature type="transmembrane region" description="Helical" evidence="10">
    <location>
        <begin position="795"/>
        <end position="815"/>
    </location>
</feature>
<dbReference type="Pfam" id="PF02366">
    <property type="entry name" value="PMT"/>
    <property type="match status" value="1"/>
</dbReference>
<evidence type="ECO:0000256" key="3">
    <source>
        <dbReference type="ARBA" id="ARBA00007222"/>
    </source>
</evidence>
<feature type="transmembrane region" description="Helical" evidence="10">
    <location>
        <begin position="742"/>
        <end position="759"/>
    </location>
</feature>
<feature type="domain" description="Protein O-mannosyl-transferase C-terminal four TM" evidence="12">
    <location>
        <begin position="660"/>
        <end position="834"/>
    </location>
</feature>
<evidence type="ECO:0000256" key="9">
    <source>
        <dbReference type="ARBA" id="ARBA00093617"/>
    </source>
</evidence>
<keyword evidence="4 10" id="KW-0328">Glycosyltransferase</keyword>
<keyword evidence="8 10" id="KW-0472">Membrane</keyword>
<evidence type="ECO:0000256" key="5">
    <source>
        <dbReference type="ARBA" id="ARBA00022679"/>
    </source>
</evidence>
<comment type="similarity">
    <text evidence="3 10">Belongs to the glycosyltransferase 39 family.</text>
</comment>
<evidence type="ECO:0000256" key="4">
    <source>
        <dbReference type="ARBA" id="ARBA00022676"/>
    </source>
</evidence>
<keyword evidence="6 10" id="KW-0812">Transmembrane</keyword>
<feature type="domain" description="ArnT-like N-terminal" evidence="11">
    <location>
        <begin position="481"/>
        <end position="645"/>
    </location>
</feature>
<dbReference type="InterPro" id="IPR032421">
    <property type="entry name" value="PMT_4TMC"/>
</dbReference>
<dbReference type="Gene3D" id="2.60.120.260">
    <property type="entry name" value="Galactose-binding domain-like"/>
    <property type="match status" value="1"/>
</dbReference>
<organism evidence="13 14">
    <name type="scientific">Oryzomonas sagensis</name>
    <dbReference type="NCBI Taxonomy" id="2603857"/>
    <lineage>
        <taxon>Bacteria</taxon>
        <taxon>Pseudomonadati</taxon>
        <taxon>Thermodesulfobacteriota</taxon>
        <taxon>Desulfuromonadia</taxon>
        <taxon>Geobacterales</taxon>
        <taxon>Geobacteraceae</taxon>
        <taxon>Oryzomonas</taxon>
    </lineage>
</organism>
<protein>
    <recommendedName>
        <fullName evidence="9 10">Polyprenol-phosphate-mannose--protein mannosyltransferase</fullName>
        <ecNumber evidence="10">2.4.1.-</ecNumber>
    </recommendedName>
</protein>
<dbReference type="PANTHER" id="PTHR10050:SF46">
    <property type="entry name" value="PROTEIN O-MANNOSYL-TRANSFERASE 2"/>
    <property type="match status" value="1"/>
</dbReference>
<comment type="pathway">
    <text evidence="2 10">Protein modification; protein glycosylation.</text>
</comment>
<feature type="transmembrane region" description="Helical" evidence="10">
    <location>
        <begin position="572"/>
        <end position="601"/>
    </location>
</feature>
<comment type="caution">
    <text evidence="13">The sequence shown here is derived from an EMBL/GenBank/DDBJ whole genome shotgun (WGS) entry which is preliminary data.</text>
</comment>
<evidence type="ECO:0000256" key="1">
    <source>
        <dbReference type="ARBA" id="ARBA00004127"/>
    </source>
</evidence>
<keyword evidence="5 10" id="KW-0808">Transferase</keyword>
<evidence type="ECO:0000313" key="14">
    <source>
        <dbReference type="Proteomes" id="UP000798046"/>
    </source>
</evidence>
<accession>A0ABQ6TQ13</accession>
<feature type="transmembrane region" description="Helical" evidence="10">
    <location>
        <begin position="765"/>
        <end position="783"/>
    </location>
</feature>
<evidence type="ECO:0000256" key="2">
    <source>
        <dbReference type="ARBA" id="ARBA00004922"/>
    </source>
</evidence>
<dbReference type="InterPro" id="IPR003342">
    <property type="entry name" value="ArnT-like_N"/>
</dbReference>
<feature type="transmembrane region" description="Helical" evidence="10">
    <location>
        <begin position="484"/>
        <end position="504"/>
    </location>
</feature>
<evidence type="ECO:0000259" key="12">
    <source>
        <dbReference type="Pfam" id="PF16192"/>
    </source>
</evidence>
<feature type="transmembrane region" description="Helical" evidence="10">
    <location>
        <begin position="718"/>
        <end position="735"/>
    </location>
</feature>
<proteinExistence type="inferred from homology"/>
<dbReference type="Pfam" id="PF16192">
    <property type="entry name" value="PMT_4TMC"/>
    <property type="match status" value="1"/>
</dbReference>
<evidence type="ECO:0000259" key="11">
    <source>
        <dbReference type="Pfam" id="PF02366"/>
    </source>
</evidence>
<feature type="transmembrane region" description="Helical" evidence="10">
    <location>
        <begin position="622"/>
        <end position="644"/>
    </location>
</feature>
<evidence type="ECO:0000256" key="8">
    <source>
        <dbReference type="ARBA" id="ARBA00023136"/>
    </source>
</evidence>
<gene>
    <name evidence="13" type="ORF">F6V30_09855</name>
</gene>
<feature type="transmembrane region" description="Helical" evidence="10">
    <location>
        <begin position="273"/>
        <end position="291"/>
    </location>
</feature>
<feature type="transmembrane region" description="Helical" evidence="10">
    <location>
        <begin position="534"/>
        <end position="552"/>
    </location>
</feature>